<protein>
    <submittedName>
        <fullName evidence="6">Outer membrane protein OmpA-like peptidoglycan-associated protein</fullName>
    </submittedName>
</protein>
<keyword evidence="7" id="KW-1185">Reference proteome</keyword>
<dbReference type="EMBL" id="JACHYB010000002">
    <property type="protein sequence ID" value="MBB3187910.1"/>
    <property type="molecule type" value="Genomic_DNA"/>
</dbReference>
<dbReference type="Gene3D" id="3.30.1330.60">
    <property type="entry name" value="OmpA-like domain"/>
    <property type="match status" value="1"/>
</dbReference>
<evidence type="ECO:0000256" key="2">
    <source>
        <dbReference type="ARBA" id="ARBA00023136"/>
    </source>
</evidence>
<dbReference type="CDD" id="cd07185">
    <property type="entry name" value="OmpA_C-like"/>
    <property type="match status" value="1"/>
</dbReference>
<gene>
    <name evidence="6" type="ORF">FHX64_002108</name>
</gene>
<reference evidence="6 7" key="1">
    <citation type="submission" date="2020-08" db="EMBL/GenBank/DDBJ databases">
        <title>Genomic Encyclopedia of Type Strains, Phase IV (KMG-IV): sequencing the most valuable type-strain genomes for metagenomic binning, comparative biology and taxonomic classification.</title>
        <authorList>
            <person name="Goeker M."/>
        </authorList>
    </citation>
    <scope>NUCLEOTIDE SEQUENCE [LARGE SCALE GENOMIC DNA]</scope>
    <source>
        <strain evidence="6 7">DSM 27471</strain>
    </source>
</reference>
<dbReference type="Pfam" id="PF00691">
    <property type="entry name" value="OmpA"/>
    <property type="match status" value="1"/>
</dbReference>
<evidence type="ECO:0000256" key="3">
    <source>
        <dbReference type="ARBA" id="ARBA00023237"/>
    </source>
</evidence>
<dbReference type="InterPro" id="IPR036737">
    <property type="entry name" value="OmpA-like_sf"/>
</dbReference>
<dbReference type="AlphaFoldDB" id="A0A7W5H2M3"/>
<dbReference type="Gene3D" id="2.120.10.30">
    <property type="entry name" value="TolB, C-terminal domain"/>
    <property type="match status" value="1"/>
</dbReference>
<dbReference type="InterPro" id="IPR050330">
    <property type="entry name" value="Bact_OuterMem_StrucFunc"/>
</dbReference>
<dbReference type="InterPro" id="IPR011042">
    <property type="entry name" value="6-blade_b-propeller_TolB-like"/>
</dbReference>
<dbReference type="InterPro" id="IPR011659">
    <property type="entry name" value="WD40"/>
</dbReference>
<evidence type="ECO:0000313" key="6">
    <source>
        <dbReference type="EMBL" id="MBB3187910.1"/>
    </source>
</evidence>
<name>A0A7W5H2M3_9PORP</name>
<dbReference type="Proteomes" id="UP000544222">
    <property type="component" value="Unassembled WGS sequence"/>
</dbReference>
<organism evidence="6 7">
    <name type="scientific">Microbacter margulisiae</name>
    <dbReference type="NCBI Taxonomy" id="1350067"/>
    <lineage>
        <taxon>Bacteria</taxon>
        <taxon>Pseudomonadati</taxon>
        <taxon>Bacteroidota</taxon>
        <taxon>Bacteroidia</taxon>
        <taxon>Bacteroidales</taxon>
        <taxon>Porphyromonadaceae</taxon>
        <taxon>Microbacter</taxon>
    </lineage>
</organism>
<dbReference type="GO" id="GO:0009279">
    <property type="term" value="C:cell outer membrane"/>
    <property type="evidence" value="ECO:0007669"/>
    <property type="project" value="UniProtKB-SubCell"/>
</dbReference>
<dbReference type="PRINTS" id="PR01021">
    <property type="entry name" value="OMPADOMAIN"/>
</dbReference>
<dbReference type="SUPFAM" id="SSF82171">
    <property type="entry name" value="DPP6 N-terminal domain-like"/>
    <property type="match status" value="1"/>
</dbReference>
<accession>A0A7W5H2M3</accession>
<dbReference type="PANTHER" id="PTHR30329:SF21">
    <property type="entry name" value="LIPOPROTEIN YIAD-RELATED"/>
    <property type="match status" value="1"/>
</dbReference>
<dbReference type="PROSITE" id="PS51123">
    <property type="entry name" value="OMPA_2"/>
    <property type="match status" value="1"/>
</dbReference>
<keyword evidence="2 4" id="KW-0472">Membrane</keyword>
<evidence type="ECO:0000313" key="7">
    <source>
        <dbReference type="Proteomes" id="UP000544222"/>
    </source>
</evidence>
<dbReference type="InterPro" id="IPR006665">
    <property type="entry name" value="OmpA-like"/>
</dbReference>
<comment type="caution">
    <text evidence="6">The sequence shown here is derived from an EMBL/GenBank/DDBJ whole genome shotgun (WGS) entry which is preliminary data.</text>
</comment>
<dbReference type="InterPro" id="IPR006664">
    <property type="entry name" value="OMP_bac"/>
</dbReference>
<evidence type="ECO:0000256" key="1">
    <source>
        <dbReference type="ARBA" id="ARBA00004442"/>
    </source>
</evidence>
<dbReference type="RefSeq" id="WP_183413721.1">
    <property type="nucleotide sequence ID" value="NZ_JACHYB010000002.1"/>
</dbReference>
<dbReference type="PANTHER" id="PTHR30329">
    <property type="entry name" value="STATOR ELEMENT OF FLAGELLAR MOTOR COMPLEX"/>
    <property type="match status" value="1"/>
</dbReference>
<dbReference type="SUPFAM" id="SSF103088">
    <property type="entry name" value="OmpA-like"/>
    <property type="match status" value="1"/>
</dbReference>
<dbReference type="Pfam" id="PF07676">
    <property type="entry name" value="PD40"/>
    <property type="match status" value="4"/>
</dbReference>
<feature type="domain" description="OmpA-like" evidence="5">
    <location>
        <begin position="417"/>
        <end position="531"/>
    </location>
</feature>
<proteinExistence type="predicted"/>
<evidence type="ECO:0000256" key="4">
    <source>
        <dbReference type="PROSITE-ProRule" id="PRU00473"/>
    </source>
</evidence>
<evidence type="ECO:0000259" key="5">
    <source>
        <dbReference type="PROSITE" id="PS51123"/>
    </source>
</evidence>
<keyword evidence="3" id="KW-0998">Cell outer membrane</keyword>
<sequence length="531" mass="59008">MESVALLFTHGKYQQADSLLLTIDSRQPLWNIWKQKIDTALQLVQHPILCHPDVMAINDTQEDTYWPAISPDGTLLAVTDSHRGTTDEAGSEEDVRFFKKKSTGNWIRDMLPEKFINTPANEGSVCFSVDGRYLFFVASDRSDGLGSCDIYYLIRHGNGWSFPMHPESPLNTRFWESNPSLSSDGRMLYFCSNRPGGIGGMDIWSCRVQPQADGTLLFYDAKNLGRPVNTPQNEFSPFIHPDNRTLYFSSDGHPGLGGEDIFLTHRSQSGKWTEPRNIGYPINSPGDDEGFTTDAQGIMGYYSSNAFESDSTFSRQQIYQVKLPVTDRPAPMKCTQGNILPSALAIPTPNVVQVINLKTDRVVFNTLADRYTGNFTICYPDTGRYALSIVKEGYLFHFSLLNDSVPTANIPLAKIAVGEKVALQNIYFEFNSANLQPASTAELNQLGMLLENNPSMHLLIAGYTDSIGSKSYNIQLSLQRAEAVVSYLVSHGISSDRLQTKGYGSTYAVGNNETAQGRALNRRTEAIVIHE</sequence>
<comment type="subcellular location">
    <subcellularLocation>
        <location evidence="1">Cell outer membrane</location>
    </subcellularLocation>
</comment>